<proteinExistence type="predicted"/>
<evidence type="ECO:0000313" key="5">
    <source>
        <dbReference type="Proteomes" id="UP000263013"/>
    </source>
</evidence>
<gene>
    <name evidence="4" type="ORF">Mtai_v1c26630</name>
</gene>
<dbReference type="Gene3D" id="1.10.287.1490">
    <property type="match status" value="1"/>
</dbReference>
<feature type="signal peptide" evidence="2">
    <location>
        <begin position="1"/>
        <end position="23"/>
    </location>
</feature>
<feature type="chain" id="PRO_5046177294" description="SLH domain-containing protein" evidence="2">
    <location>
        <begin position="24"/>
        <end position="933"/>
    </location>
</feature>
<dbReference type="PANTHER" id="PTHR43308:SF1">
    <property type="entry name" value="OUTER MEMBRANE PROTEIN ALPHA"/>
    <property type="match status" value="1"/>
</dbReference>
<keyword evidence="2" id="KW-0732">Signal</keyword>
<feature type="coiled-coil region" evidence="1">
    <location>
        <begin position="103"/>
        <end position="143"/>
    </location>
</feature>
<dbReference type="PROSITE" id="PS51272">
    <property type="entry name" value="SLH"/>
    <property type="match status" value="1"/>
</dbReference>
<dbReference type="InterPro" id="IPR001119">
    <property type="entry name" value="SLH_dom"/>
</dbReference>
<dbReference type="InterPro" id="IPR048736">
    <property type="entry name" value="SlpA_C"/>
</dbReference>
<dbReference type="EMBL" id="CP021130">
    <property type="protein sequence ID" value="AWR87891.1"/>
    <property type="molecule type" value="Genomic_DNA"/>
</dbReference>
<evidence type="ECO:0000259" key="3">
    <source>
        <dbReference type="PROSITE" id="PS51272"/>
    </source>
</evidence>
<dbReference type="Pfam" id="PF00395">
    <property type="entry name" value="SLH"/>
    <property type="match status" value="1"/>
</dbReference>
<evidence type="ECO:0000256" key="2">
    <source>
        <dbReference type="SAM" id="SignalP"/>
    </source>
</evidence>
<feature type="coiled-coil region" evidence="1">
    <location>
        <begin position="177"/>
        <end position="232"/>
    </location>
</feature>
<evidence type="ECO:0000313" key="4">
    <source>
        <dbReference type="EMBL" id="AWR87891.1"/>
    </source>
</evidence>
<dbReference type="Pfam" id="PF21620">
    <property type="entry name" value="SlpA_C"/>
    <property type="match status" value="1"/>
</dbReference>
<reference evidence="4 5" key="1">
    <citation type="submission" date="2017-05" db="EMBL/GenBank/DDBJ databases">
        <title>Complete genome sequence of Meiothermus taiwanensis WR-220.</title>
        <authorList>
            <person name="Wu W.-L."/>
            <person name="Lo W.-S."/>
            <person name="Kuo C.-H."/>
            <person name="Wu S.-H."/>
        </authorList>
    </citation>
    <scope>NUCLEOTIDE SEQUENCE [LARGE SCALE GENOMIC DNA]</scope>
    <source>
        <strain evidence="4 5">WR-220</strain>
    </source>
</reference>
<dbReference type="PANTHER" id="PTHR43308">
    <property type="entry name" value="OUTER MEMBRANE PROTEIN ALPHA-RELATED"/>
    <property type="match status" value="1"/>
</dbReference>
<accession>A0ABM6WL90</accession>
<protein>
    <recommendedName>
        <fullName evidence="3">SLH domain-containing protein</fullName>
    </recommendedName>
</protein>
<feature type="domain" description="SLH" evidence="3">
    <location>
        <begin position="21"/>
        <end position="84"/>
    </location>
</feature>
<name>A0ABM6WL90_9DEIN</name>
<dbReference type="RefSeq" id="WP_187388557.1">
    <property type="nucleotide sequence ID" value="NZ_CP021130.1"/>
</dbReference>
<dbReference type="Proteomes" id="UP000263013">
    <property type="component" value="Chromosome"/>
</dbReference>
<organism evidence="4 5">
    <name type="scientific">Meiothermus taiwanensis WR-220</name>
    <dbReference type="NCBI Taxonomy" id="1339250"/>
    <lineage>
        <taxon>Bacteria</taxon>
        <taxon>Thermotogati</taxon>
        <taxon>Deinococcota</taxon>
        <taxon>Deinococci</taxon>
        <taxon>Thermales</taxon>
        <taxon>Thermaceae</taxon>
        <taxon>Meiothermus</taxon>
    </lineage>
</organism>
<evidence type="ECO:0000256" key="1">
    <source>
        <dbReference type="SAM" id="Coils"/>
    </source>
</evidence>
<sequence length="933" mass="98326">MKKKLVVYLAGLLTVLGLGFGQAQFSDVPAGHWAKEAVERIAACGLITGFPDGTFRGNTNLTRYQAALIFQRLLNEIQQGGECVKADGSGMNAEDMTAIRNAVQELAAELAALGVRVSALEDNAASKDDIARLEAAIEELKAMKAEPAAGMDEAALADLADRVEAASVAADTALAQAQVLAERLDAVEGDVAALKTQVEADADSIRALNELAVLLNQDVLSLQDRVTALEKQLGDVDFESFANREDVSAIQEFATALRSDLVRLSDRVSALDTRVGALDQRLTAVEGTRPTLTGSLSATYGYATNTGGNFDIDRLFPNNALSSGTGADDSSGNRIRNAFRRGDFDQTYTYGGATLNFGLKPTGGAISEVSLGLSADLVNSGAARTLALNSASVKGSLSGQAFSVTYNNDDSTFSFNPYLFNNSTVGDLITTRGFVATLDAKAFPLAPKFTVVAGEGIDSTSVPAASRVWGSDPTYGGLRAELNLLGITTGLSYAENRGNRSAFGVDYKGSLFGLVNLEGAYVASTPFAFTPDFSNQLVTDQAFYTKIGVKLGILEANFNYRAIDPQYNNGQAGLSSASSYYFFGLGGNGEAPYGANNIGFGFDGKLTLSFLNNIEARVFYDNSADFATRSQTADTLSLGVTVPLFAGFSLNGFYNNTNVNGGQVSAVAGTQSGLNGNYNFYVYNNLDARWSSGWGVKLVHSGRASNALVPNLDLNLWYQSFAGPDAGTDILASAGYNLKLGFISLNPIVRYHSFADAAGGNTNLSTNALKYGIGVSTDPLGIPLKPSLEGAFVQQSITETAPGSNSSSEQYWRVGLNLNEFLATGSVFKVGYAQYRATNVVSPLPVGGAPARGFGNFPLSITTDRVFNYPGEVQYPWNLTGGFGTNSGSVTGLYLEWKYGNLTMAAASATLANGSGATVSNGTGFKISYEVKF</sequence>
<keyword evidence="5" id="KW-1185">Reference proteome</keyword>
<dbReference type="InterPro" id="IPR051465">
    <property type="entry name" value="Cell_Envelope_Struct_Comp"/>
</dbReference>
<keyword evidence="1" id="KW-0175">Coiled coil</keyword>